<protein>
    <submittedName>
        <fullName evidence="1">Uncharacterized protein</fullName>
    </submittedName>
</protein>
<dbReference type="EMBL" id="PQIB02000002">
    <property type="protein sequence ID" value="RLN34369.1"/>
    <property type="molecule type" value="Genomic_DNA"/>
</dbReference>
<keyword evidence="2" id="KW-1185">Reference proteome</keyword>
<dbReference type="AlphaFoldDB" id="A0A3L6T859"/>
<organism evidence="1 2">
    <name type="scientific">Panicum miliaceum</name>
    <name type="common">Proso millet</name>
    <name type="synonym">Broomcorn millet</name>
    <dbReference type="NCBI Taxonomy" id="4540"/>
    <lineage>
        <taxon>Eukaryota</taxon>
        <taxon>Viridiplantae</taxon>
        <taxon>Streptophyta</taxon>
        <taxon>Embryophyta</taxon>
        <taxon>Tracheophyta</taxon>
        <taxon>Spermatophyta</taxon>
        <taxon>Magnoliopsida</taxon>
        <taxon>Liliopsida</taxon>
        <taxon>Poales</taxon>
        <taxon>Poaceae</taxon>
        <taxon>PACMAD clade</taxon>
        <taxon>Panicoideae</taxon>
        <taxon>Panicodae</taxon>
        <taxon>Paniceae</taxon>
        <taxon>Panicinae</taxon>
        <taxon>Panicum</taxon>
        <taxon>Panicum sect. Panicum</taxon>
    </lineage>
</organism>
<accession>A0A3L6T859</accession>
<reference evidence="2" key="1">
    <citation type="journal article" date="2019" name="Nat. Commun.">
        <title>The genome of broomcorn millet.</title>
        <authorList>
            <person name="Zou C."/>
            <person name="Miki D."/>
            <person name="Li D."/>
            <person name="Tang Q."/>
            <person name="Xiao L."/>
            <person name="Rajput S."/>
            <person name="Deng P."/>
            <person name="Jia W."/>
            <person name="Huang R."/>
            <person name="Zhang M."/>
            <person name="Sun Y."/>
            <person name="Hu J."/>
            <person name="Fu X."/>
            <person name="Schnable P.S."/>
            <person name="Li F."/>
            <person name="Zhang H."/>
            <person name="Feng B."/>
            <person name="Zhu X."/>
            <person name="Liu R."/>
            <person name="Schnable J.C."/>
            <person name="Zhu J.-K."/>
            <person name="Zhang H."/>
        </authorList>
    </citation>
    <scope>NUCLEOTIDE SEQUENCE [LARGE SCALE GENOMIC DNA]</scope>
</reference>
<gene>
    <name evidence="1" type="ORF">C2845_PM03G05340</name>
</gene>
<proteinExistence type="predicted"/>
<comment type="caution">
    <text evidence="1">The sequence shown here is derived from an EMBL/GenBank/DDBJ whole genome shotgun (WGS) entry which is preliminary data.</text>
</comment>
<name>A0A3L6T859_PANMI</name>
<dbReference type="Proteomes" id="UP000275267">
    <property type="component" value="Unassembled WGS sequence"/>
</dbReference>
<sequence length="76" mass="7952">MFQPACLPMDCHCRRKGRDAQVVRGAAATSSSDCACAGSPVTLAGSWPPEALWSAFVKSARVACLANLSATILPSW</sequence>
<evidence type="ECO:0000313" key="1">
    <source>
        <dbReference type="EMBL" id="RLN34369.1"/>
    </source>
</evidence>
<evidence type="ECO:0000313" key="2">
    <source>
        <dbReference type="Proteomes" id="UP000275267"/>
    </source>
</evidence>